<keyword evidence="3" id="KW-0050">Antiport</keyword>
<evidence type="ECO:0000259" key="12">
    <source>
        <dbReference type="PROSITE" id="PS51371"/>
    </source>
</evidence>
<feature type="domain" description="CBS" evidence="12">
    <location>
        <begin position="383"/>
        <end position="442"/>
    </location>
</feature>
<keyword evidence="6" id="KW-0915">Sodium</keyword>
<dbReference type="EMBL" id="AP031322">
    <property type="protein sequence ID" value="BFH72225.1"/>
    <property type="molecule type" value="Genomic_DNA"/>
</dbReference>
<dbReference type="InterPro" id="IPR000644">
    <property type="entry name" value="CBS_dom"/>
</dbReference>
<accession>A0AAT9GMW1</accession>
<dbReference type="PROSITE" id="PS51371">
    <property type="entry name" value="CBS"/>
    <property type="match status" value="1"/>
</dbReference>
<dbReference type="KEGG" id="sjv:SJAV_01690"/>
<evidence type="ECO:0000313" key="13">
    <source>
        <dbReference type="EMBL" id="BFH72225.1"/>
    </source>
</evidence>
<feature type="transmembrane region" description="Helical" evidence="11">
    <location>
        <begin position="280"/>
        <end position="305"/>
    </location>
</feature>
<dbReference type="AlphaFoldDB" id="A0AAT9GMW1"/>
<dbReference type="Pfam" id="PF00999">
    <property type="entry name" value="Na_H_Exchanger"/>
    <property type="match status" value="1"/>
</dbReference>
<feature type="transmembrane region" description="Helical" evidence="11">
    <location>
        <begin position="205"/>
        <end position="221"/>
    </location>
</feature>
<dbReference type="Pfam" id="PF00571">
    <property type="entry name" value="CBS"/>
    <property type="match status" value="1"/>
</dbReference>
<evidence type="ECO:0000256" key="5">
    <source>
        <dbReference type="ARBA" id="ARBA00022989"/>
    </source>
</evidence>
<dbReference type="InterPro" id="IPR006153">
    <property type="entry name" value="Cation/H_exchanger_TM"/>
</dbReference>
<gene>
    <name evidence="13" type="ORF">SJAV_01690</name>
</gene>
<evidence type="ECO:0000256" key="8">
    <source>
        <dbReference type="ARBA" id="ARBA00023136"/>
    </source>
</evidence>
<dbReference type="RefSeq" id="WP_369610466.1">
    <property type="nucleotide sequence ID" value="NZ_AP031322.1"/>
</dbReference>
<proteinExistence type="predicted"/>
<dbReference type="GO" id="GO:1902600">
    <property type="term" value="P:proton transmembrane transport"/>
    <property type="evidence" value="ECO:0007669"/>
    <property type="project" value="InterPro"/>
</dbReference>
<feature type="transmembrane region" description="Helical" evidence="11">
    <location>
        <begin position="255"/>
        <end position="274"/>
    </location>
</feature>
<evidence type="ECO:0000256" key="11">
    <source>
        <dbReference type="SAM" id="Phobius"/>
    </source>
</evidence>
<keyword evidence="8 11" id="KW-0472">Membrane</keyword>
<dbReference type="Gene3D" id="1.20.1530.20">
    <property type="match status" value="1"/>
</dbReference>
<dbReference type="PANTHER" id="PTHR43562:SF3">
    <property type="entry name" value="SODIUM ION_PROTON EXCHANGER (EUROFUNG)"/>
    <property type="match status" value="1"/>
</dbReference>
<keyword evidence="9" id="KW-0739">Sodium transport</keyword>
<name>A0AAT9GMW1_9CREN</name>
<dbReference type="PANTHER" id="PTHR43562">
    <property type="entry name" value="NAPA-TYPE SODIUM/HYDROGEN ANTIPORTER"/>
    <property type="match status" value="1"/>
</dbReference>
<feature type="transmembrane region" description="Helical" evidence="11">
    <location>
        <begin position="343"/>
        <end position="360"/>
    </location>
</feature>
<dbReference type="GO" id="GO:0015297">
    <property type="term" value="F:antiporter activity"/>
    <property type="evidence" value="ECO:0007669"/>
    <property type="project" value="UniProtKB-KW"/>
</dbReference>
<sequence length="500" mass="56374">MSLLVVSLLYLGIMLILAKLAEELFGRLNLVRFVGPILVGIILGNGVLNIVKINVIISFITSLGIVFLLFIAGAEELGENLRVEANDYFSSIIELAIPFTLISLVLLYLNEFTPLLVIPLAMTSAGPLTRLLIDLGLSKEKLGLSLFYQSVLNEIIAVILFAIFSKFQLINIISIILIVIFIFLGGSKIAKILELIEGYIKVREIEFATIISVIFIVGYIAESFSFNSAITALFLGFLLRDYLRDRPHLLERLRGFTYGFFEPLFFVSIGLYFVRISLQLLFISLFLFSIVVASKFASGVIASYIQRNDPLINGLGTSVKGGVDVSLLISALTLNLINSYQYSFTSLAITFSSLFFPLLFRLKYGKPKVQEVKVNLQQPVINIIKNQTVAYCTQTLRQVINVINEKGYRAIVVVDDNYRPFGYISITQLLEIDPSYYEILKVCDIPKNEIKILDKKTKVIDVLKFFRETEEPVVVIVDEKEKLMTVVYERELLRHLTFMS</sequence>
<keyword evidence="7" id="KW-0406">Ion transport</keyword>
<comment type="subcellular location">
    <subcellularLocation>
        <location evidence="1">Membrane</location>
        <topology evidence="1">Multi-pass membrane protein</topology>
    </subcellularLocation>
</comment>
<evidence type="ECO:0000256" key="3">
    <source>
        <dbReference type="ARBA" id="ARBA00022449"/>
    </source>
</evidence>
<evidence type="ECO:0000256" key="2">
    <source>
        <dbReference type="ARBA" id="ARBA00022448"/>
    </source>
</evidence>
<dbReference type="Gene3D" id="3.10.580.10">
    <property type="entry name" value="CBS-domain"/>
    <property type="match status" value="1"/>
</dbReference>
<dbReference type="InterPro" id="IPR046342">
    <property type="entry name" value="CBS_dom_sf"/>
</dbReference>
<keyword evidence="2" id="KW-0813">Transport</keyword>
<keyword evidence="5 11" id="KW-1133">Transmembrane helix</keyword>
<dbReference type="GeneID" id="92353103"/>
<reference evidence="13" key="1">
    <citation type="submission" date="2024-03" db="EMBL/GenBank/DDBJ databases">
        <title>Complete genome sequence of Sulfurisphaera javensis strain KD-1.</title>
        <authorList>
            <person name="Sakai H."/>
            <person name="Nur N."/>
            <person name="Suwanto A."/>
            <person name="Kurosawa N."/>
        </authorList>
    </citation>
    <scope>NUCLEOTIDE SEQUENCE</scope>
    <source>
        <strain evidence="13">KD-1</strain>
    </source>
</reference>
<dbReference type="GO" id="GO:0006814">
    <property type="term" value="P:sodium ion transport"/>
    <property type="evidence" value="ECO:0007669"/>
    <property type="project" value="UniProtKB-KW"/>
</dbReference>
<dbReference type="SUPFAM" id="SSF54631">
    <property type="entry name" value="CBS-domain pair"/>
    <property type="match status" value="1"/>
</dbReference>
<feature type="transmembrane region" description="Helical" evidence="11">
    <location>
        <begin position="30"/>
        <end position="48"/>
    </location>
</feature>
<protein>
    <submittedName>
        <fullName evidence="13">Cation:proton antiporter</fullName>
    </submittedName>
</protein>
<feature type="transmembrane region" description="Helical" evidence="11">
    <location>
        <begin position="55"/>
        <end position="73"/>
    </location>
</feature>
<dbReference type="InterPro" id="IPR038770">
    <property type="entry name" value="Na+/solute_symporter_sf"/>
</dbReference>
<feature type="transmembrane region" description="Helical" evidence="11">
    <location>
        <begin position="155"/>
        <end position="184"/>
    </location>
</feature>
<evidence type="ECO:0000256" key="1">
    <source>
        <dbReference type="ARBA" id="ARBA00004141"/>
    </source>
</evidence>
<keyword evidence="10" id="KW-0129">CBS domain</keyword>
<evidence type="ECO:0000256" key="7">
    <source>
        <dbReference type="ARBA" id="ARBA00023065"/>
    </source>
</evidence>
<evidence type="ECO:0000256" key="9">
    <source>
        <dbReference type="ARBA" id="ARBA00023201"/>
    </source>
</evidence>
<dbReference type="GO" id="GO:0016020">
    <property type="term" value="C:membrane"/>
    <property type="evidence" value="ECO:0007669"/>
    <property type="project" value="UniProtKB-SubCell"/>
</dbReference>
<keyword evidence="4 11" id="KW-0812">Transmembrane</keyword>
<evidence type="ECO:0000256" key="10">
    <source>
        <dbReference type="PROSITE-ProRule" id="PRU00703"/>
    </source>
</evidence>
<evidence type="ECO:0000256" key="4">
    <source>
        <dbReference type="ARBA" id="ARBA00022692"/>
    </source>
</evidence>
<organism evidence="13">
    <name type="scientific">Sulfurisphaera javensis</name>
    <dbReference type="NCBI Taxonomy" id="2049879"/>
    <lineage>
        <taxon>Archaea</taxon>
        <taxon>Thermoproteota</taxon>
        <taxon>Thermoprotei</taxon>
        <taxon>Sulfolobales</taxon>
        <taxon>Sulfolobaceae</taxon>
        <taxon>Sulfurisphaera</taxon>
    </lineage>
</organism>
<evidence type="ECO:0000256" key="6">
    <source>
        <dbReference type="ARBA" id="ARBA00023053"/>
    </source>
</evidence>